<evidence type="ECO:0000256" key="1">
    <source>
        <dbReference type="ARBA" id="ARBA00004689"/>
    </source>
</evidence>
<comment type="function">
    <text evidence="11">Catalyzes the condensation of the acetyl group of acetyl-CoA with 3-methyl-2-oxobutanoate (2-ketoisovalerate) to form 3-carboxy-3-hydroxy-4-methylpentanoate (2-isopropylmalate).</text>
</comment>
<keyword evidence="11" id="KW-0963">Cytoplasm</keyword>
<evidence type="ECO:0000256" key="3">
    <source>
        <dbReference type="ARBA" id="ARBA00012973"/>
    </source>
</evidence>
<dbReference type="CDD" id="cd07940">
    <property type="entry name" value="DRE_TIM_IPMS"/>
    <property type="match status" value="1"/>
</dbReference>
<evidence type="ECO:0000313" key="13">
    <source>
        <dbReference type="EMBL" id="OHA67828.1"/>
    </source>
</evidence>
<dbReference type="Gene3D" id="1.10.238.260">
    <property type="match status" value="1"/>
</dbReference>
<dbReference type="PROSITE" id="PS00815">
    <property type="entry name" value="AIPM_HOMOCIT_SYNTH_1"/>
    <property type="match status" value="1"/>
</dbReference>
<evidence type="ECO:0000256" key="2">
    <source>
        <dbReference type="ARBA" id="ARBA00009396"/>
    </source>
</evidence>
<proteinExistence type="inferred from homology"/>
<evidence type="ECO:0000256" key="10">
    <source>
        <dbReference type="ARBA" id="ARBA00023304"/>
    </source>
</evidence>
<comment type="catalytic activity">
    <reaction evidence="11">
        <text>3-methyl-2-oxobutanoate + acetyl-CoA + H2O = (2S)-2-isopropylmalate + CoA + H(+)</text>
        <dbReference type="Rhea" id="RHEA:21524"/>
        <dbReference type="ChEBI" id="CHEBI:1178"/>
        <dbReference type="ChEBI" id="CHEBI:11851"/>
        <dbReference type="ChEBI" id="CHEBI:15377"/>
        <dbReference type="ChEBI" id="CHEBI:15378"/>
        <dbReference type="ChEBI" id="CHEBI:57287"/>
        <dbReference type="ChEBI" id="CHEBI:57288"/>
        <dbReference type="EC" id="2.3.3.13"/>
    </reaction>
</comment>
<name>A0A1G2R5I5_9BACT</name>
<dbReference type="EC" id="2.3.3.13" evidence="3 11"/>
<dbReference type="EMBL" id="MHTV01000003">
    <property type="protein sequence ID" value="OHA67828.1"/>
    <property type="molecule type" value="Genomic_DNA"/>
</dbReference>
<comment type="caution">
    <text evidence="13">The sequence shown here is derived from an EMBL/GenBank/DDBJ whole genome shotgun (WGS) entry which is preliminary data.</text>
</comment>
<gene>
    <name evidence="11" type="primary">leuA</name>
    <name evidence="13" type="ORF">A3C04_04280</name>
</gene>
<dbReference type="NCBIfam" id="NF002086">
    <property type="entry name" value="PRK00915.1-3"/>
    <property type="match status" value="1"/>
</dbReference>
<dbReference type="PANTHER" id="PTHR10277">
    <property type="entry name" value="HOMOCITRATE SYNTHASE-RELATED"/>
    <property type="match status" value="1"/>
</dbReference>
<dbReference type="GO" id="GO:0005737">
    <property type="term" value="C:cytoplasm"/>
    <property type="evidence" value="ECO:0007669"/>
    <property type="project" value="UniProtKB-UniRule"/>
</dbReference>
<dbReference type="InterPro" id="IPR013709">
    <property type="entry name" value="2-isopropylmalate_synth_dimer"/>
</dbReference>
<evidence type="ECO:0000256" key="8">
    <source>
        <dbReference type="ARBA" id="ARBA00022723"/>
    </source>
</evidence>
<evidence type="ECO:0000256" key="5">
    <source>
        <dbReference type="ARBA" id="ARBA00022430"/>
    </source>
</evidence>
<dbReference type="Pfam" id="PF22617">
    <property type="entry name" value="HCS_D2"/>
    <property type="match status" value="1"/>
</dbReference>
<protein>
    <recommendedName>
        <fullName evidence="4 11">2-isopropylmalate synthase</fullName>
        <ecNumber evidence="3 11">2.3.3.13</ecNumber>
    </recommendedName>
    <alternativeName>
        <fullName evidence="11">Alpha-IPM synthase</fullName>
    </alternativeName>
    <alternativeName>
        <fullName evidence="11">Alpha-isopropylmalate synthase</fullName>
    </alternativeName>
</protein>
<dbReference type="GO" id="GO:0009098">
    <property type="term" value="P:L-leucine biosynthetic process"/>
    <property type="evidence" value="ECO:0007669"/>
    <property type="project" value="UniProtKB-UniRule"/>
</dbReference>
<dbReference type="Pfam" id="PF08502">
    <property type="entry name" value="LeuA_dimer"/>
    <property type="match status" value="1"/>
</dbReference>
<keyword evidence="8 11" id="KW-0479">Metal-binding</keyword>
<accession>A0A1G2R5I5</accession>
<dbReference type="InterPro" id="IPR036230">
    <property type="entry name" value="LeuA_allosteric_dom_sf"/>
</dbReference>
<dbReference type="Pfam" id="PF00682">
    <property type="entry name" value="HMGL-like"/>
    <property type="match status" value="1"/>
</dbReference>
<keyword evidence="10 11" id="KW-0100">Branched-chain amino acid biosynthesis</keyword>
<dbReference type="InterPro" id="IPR050073">
    <property type="entry name" value="2-IPM_HCS-like"/>
</dbReference>
<dbReference type="FunFam" id="3.20.20.70:FF:000010">
    <property type="entry name" value="2-isopropylmalate synthase"/>
    <property type="match status" value="1"/>
</dbReference>
<keyword evidence="6 11" id="KW-0028">Amino-acid biosynthesis</keyword>
<evidence type="ECO:0000256" key="6">
    <source>
        <dbReference type="ARBA" id="ARBA00022605"/>
    </source>
</evidence>
<evidence type="ECO:0000259" key="12">
    <source>
        <dbReference type="PROSITE" id="PS50991"/>
    </source>
</evidence>
<dbReference type="FunFam" id="3.30.160.270:FF:000003">
    <property type="entry name" value="2-isopropylmalate synthase"/>
    <property type="match status" value="1"/>
</dbReference>
<dbReference type="GO" id="GO:0003852">
    <property type="term" value="F:2-isopropylmalate synthase activity"/>
    <property type="evidence" value="ECO:0007669"/>
    <property type="project" value="UniProtKB-UniRule"/>
</dbReference>
<dbReference type="SMART" id="SM00917">
    <property type="entry name" value="LeuA_dimer"/>
    <property type="match status" value="1"/>
</dbReference>
<dbReference type="PROSITE" id="PS00816">
    <property type="entry name" value="AIPM_HOMOCIT_SYNTH_2"/>
    <property type="match status" value="1"/>
</dbReference>
<dbReference type="Gene3D" id="3.30.160.270">
    <property type="match status" value="1"/>
</dbReference>
<comment type="similarity">
    <text evidence="2 11">Belongs to the alpha-IPM synthase/homocitrate synthase family. LeuA type 1 subfamily.</text>
</comment>
<evidence type="ECO:0000313" key="14">
    <source>
        <dbReference type="Proteomes" id="UP000178092"/>
    </source>
</evidence>
<keyword evidence="7 11" id="KW-0808">Transferase</keyword>
<comment type="subunit">
    <text evidence="11">Homodimer.</text>
</comment>
<dbReference type="PANTHER" id="PTHR10277:SF9">
    <property type="entry name" value="2-ISOPROPYLMALATE SYNTHASE 1, CHLOROPLASTIC-RELATED"/>
    <property type="match status" value="1"/>
</dbReference>
<sequence length="517" mass="55616">MAERVKFLDTTLRDGEQSAGIGMTEDEKLEIARQLARLRVDIIEAGFAASSPGDFRAVTNIAKEVKGPVIASLSRAVANDVDQAWEAVRHAESPRIHVFLSSSDIQILHQLRKDREAVLGQAVEMVQRAKKYCSDVEFSPMDATRTTKEYLFQMLAAVIKAGATTINIADTVGYAIPSNFAMLVREIRETVPGVDKVTVSVHCHNDLGLAVSNSLAAIEAGARQVEGCINGIGERAGNAALEEIIMALDTRKDLFNVEMGVDTTQLYPTSRMVSRITGMAVQANKAVVGENAFRHASGIHQDGVLKNRATYEVMQPERVGVPSNRLVLGKLSGRAGLQSRLEALGYRLGREDLNKVFESFKVLADKKREVSDRDLEILMDEEHRAATEPISYHLDHIHFAGSDDDVATATVRLIGPDGQKFTDASVGNGPVDAVCKAIDRVIGSRVKLVDFNVQAATEGLDSIGTVVVRVEKNGQIYTGRGASTDIIVASAKAYLSAVNRALAAEEGAAAPAAGATP</sequence>
<dbReference type="Gene3D" id="3.20.20.70">
    <property type="entry name" value="Aldolase class I"/>
    <property type="match status" value="1"/>
</dbReference>
<evidence type="ECO:0000256" key="11">
    <source>
        <dbReference type="HAMAP-Rule" id="MF_01025"/>
    </source>
</evidence>
<evidence type="ECO:0000256" key="4">
    <source>
        <dbReference type="ARBA" id="ARBA00018198"/>
    </source>
</evidence>
<organism evidence="13 14">
    <name type="scientific">Candidatus Wildermuthbacteria bacterium RIFCSPHIGHO2_02_FULL_45_25</name>
    <dbReference type="NCBI Taxonomy" id="1802450"/>
    <lineage>
        <taxon>Bacteria</taxon>
        <taxon>Candidatus Wildermuthiibacteriota</taxon>
    </lineage>
</organism>
<feature type="domain" description="Pyruvate carboxyltransferase" evidence="12">
    <location>
        <begin position="5"/>
        <end position="267"/>
    </location>
</feature>
<comment type="pathway">
    <text evidence="1 11">Amino-acid biosynthesis; L-leucine biosynthesis; L-leucine from 3-methyl-2-oxobutanoate: step 1/4.</text>
</comment>
<dbReference type="InterPro" id="IPR005671">
    <property type="entry name" value="LeuA_bact_synth"/>
</dbReference>
<feature type="binding site" evidence="11">
    <location>
        <position position="238"/>
    </location>
    <ligand>
        <name>Mn(2+)</name>
        <dbReference type="ChEBI" id="CHEBI:29035"/>
    </ligand>
</feature>
<dbReference type="InterPro" id="IPR000891">
    <property type="entry name" value="PYR_CT"/>
</dbReference>
<dbReference type="UniPathway" id="UPA00048">
    <property type="reaction ID" value="UER00070"/>
</dbReference>
<feature type="binding site" evidence="11">
    <location>
        <position position="202"/>
    </location>
    <ligand>
        <name>Mn(2+)</name>
        <dbReference type="ChEBI" id="CHEBI:29035"/>
    </ligand>
</feature>
<dbReference type="AlphaFoldDB" id="A0A1G2R5I5"/>
<dbReference type="GO" id="GO:0030145">
    <property type="term" value="F:manganese ion binding"/>
    <property type="evidence" value="ECO:0007669"/>
    <property type="project" value="UniProtKB-UniRule"/>
</dbReference>
<reference evidence="13 14" key="1">
    <citation type="journal article" date="2016" name="Nat. Commun.">
        <title>Thousands of microbial genomes shed light on interconnected biogeochemical processes in an aquifer system.</title>
        <authorList>
            <person name="Anantharaman K."/>
            <person name="Brown C.T."/>
            <person name="Hug L.A."/>
            <person name="Sharon I."/>
            <person name="Castelle C.J."/>
            <person name="Probst A.J."/>
            <person name="Thomas B.C."/>
            <person name="Singh A."/>
            <person name="Wilkins M.J."/>
            <person name="Karaoz U."/>
            <person name="Brodie E.L."/>
            <person name="Williams K.H."/>
            <person name="Hubbard S.S."/>
            <person name="Banfield J.F."/>
        </authorList>
    </citation>
    <scope>NUCLEOTIDE SEQUENCE [LARGE SCALE GENOMIC DNA]</scope>
</reference>
<dbReference type="SUPFAM" id="SSF110921">
    <property type="entry name" value="2-isopropylmalate synthase LeuA, allosteric (dimerisation) domain"/>
    <property type="match status" value="1"/>
</dbReference>
<evidence type="ECO:0000256" key="9">
    <source>
        <dbReference type="ARBA" id="ARBA00023211"/>
    </source>
</evidence>
<comment type="cofactor">
    <cofactor evidence="11">
        <name>Mn(2+)</name>
        <dbReference type="ChEBI" id="CHEBI:29035"/>
    </cofactor>
</comment>
<feature type="binding site" evidence="11">
    <location>
        <position position="14"/>
    </location>
    <ligand>
        <name>Mn(2+)</name>
        <dbReference type="ChEBI" id="CHEBI:29035"/>
    </ligand>
</feature>
<dbReference type="InterPro" id="IPR054691">
    <property type="entry name" value="LeuA/HCS_post-cat"/>
</dbReference>
<evidence type="ECO:0000256" key="7">
    <source>
        <dbReference type="ARBA" id="ARBA00022679"/>
    </source>
</evidence>
<dbReference type="InterPro" id="IPR013785">
    <property type="entry name" value="Aldolase_TIM"/>
</dbReference>
<dbReference type="InterPro" id="IPR002034">
    <property type="entry name" value="AIPM/Hcit_synth_CS"/>
</dbReference>
<dbReference type="SUPFAM" id="SSF51569">
    <property type="entry name" value="Aldolase"/>
    <property type="match status" value="1"/>
</dbReference>
<dbReference type="NCBIfam" id="TIGR00973">
    <property type="entry name" value="leuA_bact"/>
    <property type="match status" value="1"/>
</dbReference>
<feature type="binding site" evidence="11">
    <location>
        <position position="204"/>
    </location>
    <ligand>
        <name>Mn(2+)</name>
        <dbReference type="ChEBI" id="CHEBI:29035"/>
    </ligand>
</feature>
<dbReference type="Proteomes" id="UP000178092">
    <property type="component" value="Unassembled WGS sequence"/>
</dbReference>
<dbReference type="HAMAP" id="MF_01025">
    <property type="entry name" value="LeuA_type1"/>
    <property type="match status" value="1"/>
</dbReference>
<dbReference type="GO" id="GO:0003985">
    <property type="term" value="F:acetyl-CoA C-acetyltransferase activity"/>
    <property type="evidence" value="ECO:0007669"/>
    <property type="project" value="UniProtKB-UniRule"/>
</dbReference>
<dbReference type="PROSITE" id="PS50991">
    <property type="entry name" value="PYR_CT"/>
    <property type="match status" value="1"/>
</dbReference>
<keyword evidence="9 11" id="KW-0464">Manganese</keyword>
<feature type="region of interest" description="Regulatory domain" evidence="11">
    <location>
        <begin position="393"/>
        <end position="517"/>
    </location>
</feature>
<keyword evidence="5 11" id="KW-0432">Leucine biosynthesis</keyword>
<dbReference type="FunFam" id="1.10.238.260:FF:000001">
    <property type="entry name" value="2-isopropylmalate synthase"/>
    <property type="match status" value="1"/>
</dbReference>